<proteinExistence type="predicted"/>
<reference evidence="1" key="1">
    <citation type="submission" date="2015-12" db="EMBL/GenBank/DDBJ databases">
        <title>Update maize B73 reference genome by single molecule sequencing technologies.</title>
        <authorList>
            <consortium name="Maize Genome Sequencing Project"/>
            <person name="Ware D."/>
        </authorList>
    </citation>
    <scope>NUCLEOTIDE SEQUENCE [LARGE SCALE GENOMIC DNA]</scope>
    <source>
        <tissue evidence="1">Seedling</tissue>
    </source>
</reference>
<evidence type="ECO:0000313" key="1">
    <source>
        <dbReference type="EMBL" id="ONM01711.1"/>
    </source>
</evidence>
<name>A0A1D6KEZ1_MAIZE</name>
<organism evidence="1">
    <name type="scientific">Zea mays</name>
    <name type="common">Maize</name>
    <dbReference type="NCBI Taxonomy" id="4577"/>
    <lineage>
        <taxon>Eukaryota</taxon>
        <taxon>Viridiplantae</taxon>
        <taxon>Streptophyta</taxon>
        <taxon>Embryophyta</taxon>
        <taxon>Tracheophyta</taxon>
        <taxon>Spermatophyta</taxon>
        <taxon>Magnoliopsida</taxon>
        <taxon>Liliopsida</taxon>
        <taxon>Poales</taxon>
        <taxon>Poaceae</taxon>
        <taxon>PACMAD clade</taxon>
        <taxon>Panicoideae</taxon>
        <taxon>Andropogonodae</taxon>
        <taxon>Andropogoneae</taxon>
        <taxon>Tripsacinae</taxon>
        <taxon>Zea</taxon>
    </lineage>
</organism>
<accession>A0A1D6KEZ1</accession>
<dbReference type="AlphaFoldDB" id="A0A1D6KEZ1"/>
<gene>
    <name evidence="1" type="ORF">ZEAMMB73_Zm00001d030910</name>
</gene>
<dbReference type="EMBL" id="CM007647">
    <property type="protein sequence ID" value="ONM01711.1"/>
    <property type="molecule type" value="Genomic_DNA"/>
</dbReference>
<protein>
    <submittedName>
        <fullName evidence="1">Uncharacterized protein</fullName>
    </submittedName>
</protein>
<sequence>MAWRGPATRAVLAAVRRPAAAARLHAPRRRVPPAFATTSSPLPSARYLNLLCRSHPFERINDVSFGGIKAIMAFLPQQSSKKLPNNS</sequence>